<dbReference type="GeneID" id="63844227"/>
<proteinExistence type="predicted"/>
<keyword evidence="2" id="KW-1185">Reference proteome</keyword>
<sequence length="109" mass="11959">MGERAKSSQARVNCFTLLVLDHLPAATSLSFSFSTSRSLLPRPKSRVSQPLCLSSPRVPAVFASPRNQPPHQRARWPSCRRRRLKLCGQTHTTPSSLSLSLSLSLSSSS</sequence>
<dbReference type="AlphaFoldDB" id="A0A9P4G9Y1"/>
<evidence type="ECO:0000313" key="1">
    <source>
        <dbReference type="EMBL" id="KAF1841742.1"/>
    </source>
</evidence>
<dbReference type="Proteomes" id="UP000800039">
    <property type="component" value="Unassembled WGS sequence"/>
</dbReference>
<comment type="caution">
    <text evidence="1">The sequence shown here is derived from an EMBL/GenBank/DDBJ whole genome shotgun (WGS) entry which is preliminary data.</text>
</comment>
<reference evidence="1" key="1">
    <citation type="submission" date="2020-01" db="EMBL/GenBank/DDBJ databases">
        <authorList>
            <consortium name="DOE Joint Genome Institute"/>
            <person name="Haridas S."/>
            <person name="Albert R."/>
            <person name="Binder M."/>
            <person name="Bloem J."/>
            <person name="Labutti K."/>
            <person name="Salamov A."/>
            <person name="Andreopoulos B."/>
            <person name="Baker S.E."/>
            <person name="Barry K."/>
            <person name="Bills G."/>
            <person name="Bluhm B.H."/>
            <person name="Cannon C."/>
            <person name="Castanera R."/>
            <person name="Culley D.E."/>
            <person name="Daum C."/>
            <person name="Ezra D."/>
            <person name="Gonzalez J.B."/>
            <person name="Henrissat B."/>
            <person name="Kuo A."/>
            <person name="Liang C."/>
            <person name="Lipzen A."/>
            <person name="Lutzoni F."/>
            <person name="Magnuson J."/>
            <person name="Mondo S."/>
            <person name="Nolan M."/>
            <person name="Ohm R."/>
            <person name="Pangilinan J."/>
            <person name="Park H.-J."/>
            <person name="Ramirez L."/>
            <person name="Alfaro M."/>
            <person name="Sun H."/>
            <person name="Tritt A."/>
            <person name="Yoshinaga Y."/>
            <person name="Zwiers L.-H."/>
            <person name="Turgeon B.G."/>
            <person name="Goodwin S.B."/>
            <person name="Spatafora J.W."/>
            <person name="Crous P.W."/>
            <person name="Grigoriev I.V."/>
        </authorList>
    </citation>
    <scope>NUCLEOTIDE SEQUENCE</scope>
    <source>
        <strain evidence="1">CBS 394.84</strain>
    </source>
</reference>
<gene>
    <name evidence="1" type="ORF">K460DRAFT_172366</name>
</gene>
<accession>A0A9P4G9Y1</accession>
<organism evidence="1 2">
    <name type="scientific">Cucurbitaria berberidis CBS 394.84</name>
    <dbReference type="NCBI Taxonomy" id="1168544"/>
    <lineage>
        <taxon>Eukaryota</taxon>
        <taxon>Fungi</taxon>
        <taxon>Dikarya</taxon>
        <taxon>Ascomycota</taxon>
        <taxon>Pezizomycotina</taxon>
        <taxon>Dothideomycetes</taxon>
        <taxon>Pleosporomycetidae</taxon>
        <taxon>Pleosporales</taxon>
        <taxon>Pleosporineae</taxon>
        <taxon>Cucurbitariaceae</taxon>
        <taxon>Cucurbitaria</taxon>
    </lineage>
</organism>
<evidence type="ECO:0000313" key="2">
    <source>
        <dbReference type="Proteomes" id="UP000800039"/>
    </source>
</evidence>
<name>A0A9P4G9Y1_9PLEO</name>
<dbReference type="EMBL" id="ML976618">
    <property type="protein sequence ID" value="KAF1841742.1"/>
    <property type="molecule type" value="Genomic_DNA"/>
</dbReference>
<protein>
    <submittedName>
        <fullName evidence="1">Uncharacterized protein</fullName>
    </submittedName>
</protein>
<dbReference type="RefSeq" id="XP_040784305.1">
    <property type="nucleotide sequence ID" value="XM_040926975.1"/>
</dbReference>